<dbReference type="EMBL" id="ACPB03020021">
    <property type="status" value="NOT_ANNOTATED_CDS"/>
    <property type="molecule type" value="Genomic_DNA"/>
</dbReference>
<evidence type="ECO:0000313" key="2">
    <source>
        <dbReference type="Proteomes" id="UP000015103"/>
    </source>
</evidence>
<name>T1I7N0_RHOPR</name>
<keyword evidence="2" id="KW-1185">Reference proteome</keyword>
<sequence>MSAFCTDAKRLALRICSNWAQPTDRQAKTLDSHALLVAALMVAKSRSRQELKFYKNMQKKCNVPFEKQKLDAVSRDTRD</sequence>
<reference evidence="1" key="1">
    <citation type="submission" date="2015-05" db="UniProtKB">
        <authorList>
            <consortium name="EnsemblMetazoa"/>
        </authorList>
    </citation>
    <scope>IDENTIFICATION</scope>
</reference>
<evidence type="ECO:0000313" key="1">
    <source>
        <dbReference type="EnsemblMetazoa" id="RPRC012302-PA"/>
    </source>
</evidence>
<dbReference type="VEuPathDB" id="VectorBase:RPRC012302"/>
<organism evidence="1 2">
    <name type="scientific">Rhodnius prolixus</name>
    <name type="common">Triatomid bug</name>
    <dbReference type="NCBI Taxonomy" id="13249"/>
    <lineage>
        <taxon>Eukaryota</taxon>
        <taxon>Metazoa</taxon>
        <taxon>Ecdysozoa</taxon>
        <taxon>Arthropoda</taxon>
        <taxon>Hexapoda</taxon>
        <taxon>Insecta</taxon>
        <taxon>Pterygota</taxon>
        <taxon>Neoptera</taxon>
        <taxon>Paraneoptera</taxon>
        <taxon>Hemiptera</taxon>
        <taxon>Heteroptera</taxon>
        <taxon>Panheteroptera</taxon>
        <taxon>Cimicomorpha</taxon>
        <taxon>Reduviidae</taxon>
        <taxon>Triatominae</taxon>
        <taxon>Rhodnius</taxon>
    </lineage>
</organism>
<dbReference type="InParanoid" id="T1I7N0"/>
<dbReference type="HOGENOM" id="CLU_2609019_0_0_1"/>
<proteinExistence type="predicted"/>
<dbReference type="EnsemblMetazoa" id="RPRC012302-RA">
    <property type="protein sequence ID" value="RPRC012302-PA"/>
    <property type="gene ID" value="RPRC012302"/>
</dbReference>
<accession>T1I7N0</accession>
<dbReference type="AlphaFoldDB" id="T1I7N0"/>
<dbReference type="Proteomes" id="UP000015103">
    <property type="component" value="Unassembled WGS sequence"/>
</dbReference>
<protein>
    <submittedName>
        <fullName evidence="1">Uncharacterized protein</fullName>
    </submittedName>
</protein>